<dbReference type="GO" id="GO:0008356">
    <property type="term" value="P:asymmetric cell division"/>
    <property type="evidence" value="ECO:0007669"/>
    <property type="project" value="InterPro"/>
</dbReference>
<dbReference type="InterPro" id="IPR040348">
    <property type="entry name" value="POLAR-like"/>
</dbReference>
<organism evidence="2 3">
    <name type="scientific">Carya illinoinensis</name>
    <name type="common">Pecan</name>
    <dbReference type="NCBI Taxonomy" id="32201"/>
    <lineage>
        <taxon>Eukaryota</taxon>
        <taxon>Viridiplantae</taxon>
        <taxon>Streptophyta</taxon>
        <taxon>Embryophyta</taxon>
        <taxon>Tracheophyta</taxon>
        <taxon>Spermatophyta</taxon>
        <taxon>Magnoliopsida</taxon>
        <taxon>eudicotyledons</taxon>
        <taxon>Gunneridae</taxon>
        <taxon>Pentapetalae</taxon>
        <taxon>rosids</taxon>
        <taxon>fabids</taxon>
        <taxon>Fagales</taxon>
        <taxon>Juglandaceae</taxon>
        <taxon>Carya</taxon>
    </lineage>
</organism>
<dbReference type="PANTHER" id="PTHR33476">
    <property type="entry name" value="EMB|CAB62613.1"/>
    <property type="match status" value="1"/>
</dbReference>
<name>A0A8T1NR37_CARIL</name>
<comment type="caution">
    <text evidence="2">The sequence shown here is derived from an EMBL/GenBank/DDBJ whole genome shotgun (WGS) entry which is preliminary data.</text>
</comment>
<protein>
    <submittedName>
        <fullName evidence="2">Uncharacterized protein</fullName>
    </submittedName>
</protein>
<dbReference type="AlphaFoldDB" id="A0A8T1NR37"/>
<accession>A0A8T1NR37</accession>
<dbReference type="Proteomes" id="UP000811609">
    <property type="component" value="Chromosome 12"/>
</dbReference>
<evidence type="ECO:0000256" key="1">
    <source>
        <dbReference type="SAM" id="MobiDB-lite"/>
    </source>
</evidence>
<proteinExistence type="predicted"/>
<dbReference type="PANTHER" id="PTHR33476:SF7">
    <property type="entry name" value="EMB|CAB62613.1"/>
    <property type="match status" value="1"/>
</dbReference>
<evidence type="ECO:0000313" key="3">
    <source>
        <dbReference type="Proteomes" id="UP000811609"/>
    </source>
</evidence>
<feature type="region of interest" description="Disordered" evidence="1">
    <location>
        <begin position="465"/>
        <end position="494"/>
    </location>
</feature>
<evidence type="ECO:0000313" key="2">
    <source>
        <dbReference type="EMBL" id="KAG6632875.1"/>
    </source>
</evidence>
<dbReference type="EMBL" id="CM031820">
    <property type="protein sequence ID" value="KAG6632875.1"/>
    <property type="molecule type" value="Genomic_DNA"/>
</dbReference>
<reference evidence="2" key="1">
    <citation type="submission" date="2020-12" db="EMBL/GenBank/DDBJ databases">
        <title>WGS assembly of Carya illinoinensis cv. Pawnee.</title>
        <authorList>
            <person name="Platts A."/>
            <person name="Shu S."/>
            <person name="Wright S."/>
            <person name="Barry K."/>
            <person name="Edger P."/>
            <person name="Pires J.C."/>
            <person name="Schmutz J."/>
        </authorList>
    </citation>
    <scope>NUCLEOTIDE SEQUENCE</scope>
    <source>
        <tissue evidence="2">Leaf</tissue>
    </source>
</reference>
<sequence length="702" mass="78075">MDLWVVAVAASAGILAKYLRNLSRDGNSLPELSPGDQNCGKPKFPDCSSHRFAHRKKLGDHISNERKGISDGRLSDVYRVDGASAAEVASTSRSDVERLRCIEIYEDRNALSVSSIPPRCPTNDDIVEHDAGNRSSSDISDNFPYPLRVPSAGMGSFHGSSRNRSSLRTKCSYGHFIKPLSSSGSCLVAQLCKRHAEMENYIFSSLPSPSTQSMSPLFVTDGSGILSIANTYFLNAKIGFEEDRVLGEACFVKNENIYGIPLLPTIGSLEFLTKMKKTRTCGSESLSSSIKMVGGKHIHVRSQEGPPDGIILFCLGIYLGIISSIITNKREVDNLKELLKQTQNFVQDLQDELEMKDSIVVKELDNENYKSQNPSDNSYDMALTTVSTEPHTESSTKYADKKIYDWTVEESSEPMSKIEAELEAELEMLELNINSSSVDRRLSDLVELDLDFADFAQGELRADMINDRAAQPKSNEDERDTSTPHSGNSAVSPRELSLRLHEVIQSRLEDRVLELETALQNSQRKLNLMESGPANSWKEFSSCERVYSSVRESSIAQKCNPLAQPLFLDADSEANIDLVKTDNSEYQVLPSWVYENMHQKGSNQLGEHAYKHQNGGIGGSKPHLTIDDDMSSLEFFSSKRRAFGGHTTELQGLKDVGVDEDGKRDWDDEIEQQLIKQIVEKSRKGSPVVINAQRVMFLVDEN</sequence>
<keyword evidence="3" id="KW-1185">Reference proteome</keyword>
<gene>
    <name evidence="2" type="ORF">CIPAW_12G008500</name>
</gene>